<protein>
    <submittedName>
        <fullName evidence="1">Uncharacterized protein</fullName>
    </submittedName>
</protein>
<comment type="caution">
    <text evidence="1">The sequence shown here is derived from an EMBL/GenBank/DDBJ whole genome shotgun (WGS) entry which is preliminary data.</text>
</comment>
<keyword evidence="2" id="KW-1185">Reference proteome</keyword>
<dbReference type="EMBL" id="LFBV01000001">
    <property type="protein sequence ID" value="OKH95435.1"/>
    <property type="molecule type" value="Genomic_DNA"/>
</dbReference>
<accession>A0A1Q4VC55</accession>
<sequence>MADNEELKATLDEIALGVAKGALHNGVAVTLLFVESAGAVRKAARRAGFDRDTAQQMAYDFWHAATHGPSN</sequence>
<name>A0A1Q4VC55_9ACTN</name>
<dbReference type="RefSeq" id="WP_073782574.1">
    <property type="nucleotide sequence ID" value="NZ_LFBV01000001.1"/>
</dbReference>
<dbReference type="STRING" id="1048205.AB852_00825"/>
<dbReference type="Proteomes" id="UP000186455">
    <property type="component" value="Unassembled WGS sequence"/>
</dbReference>
<proteinExistence type="predicted"/>
<reference evidence="1 2" key="1">
    <citation type="submission" date="2015-06" db="EMBL/GenBank/DDBJ databases">
        <title>Cloning and characterization of the uncialamcin biosynthetic gene cluster.</title>
        <authorList>
            <person name="Yan X."/>
            <person name="Huang T."/>
            <person name="Ge H."/>
            <person name="Shen B."/>
        </authorList>
    </citation>
    <scope>NUCLEOTIDE SEQUENCE [LARGE SCALE GENOMIC DNA]</scope>
    <source>
        <strain evidence="1 2">DCA2648</strain>
    </source>
</reference>
<gene>
    <name evidence="1" type="ORF">AB852_00825</name>
</gene>
<organism evidence="1 2">
    <name type="scientific">Streptomyces uncialis</name>
    <dbReference type="NCBI Taxonomy" id="1048205"/>
    <lineage>
        <taxon>Bacteria</taxon>
        <taxon>Bacillati</taxon>
        <taxon>Actinomycetota</taxon>
        <taxon>Actinomycetes</taxon>
        <taxon>Kitasatosporales</taxon>
        <taxon>Streptomycetaceae</taxon>
        <taxon>Streptomyces</taxon>
    </lineage>
</organism>
<dbReference type="AlphaFoldDB" id="A0A1Q4VC55"/>
<evidence type="ECO:0000313" key="1">
    <source>
        <dbReference type="EMBL" id="OKH95435.1"/>
    </source>
</evidence>
<evidence type="ECO:0000313" key="2">
    <source>
        <dbReference type="Proteomes" id="UP000186455"/>
    </source>
</evidence>